<dbReference type="AlphaFoldDB" id="A0A6L8W6B1"/>
<dbReference type="InterPro" id="IPR011010">
    <property type="entry name" value="DNA_brk_join_enz"/>
</dbReference>
<organism evidence="2 3">
    <name type="scientific">Sneathiella litorea</name>
    <dbReference type="NCBI Taxonomy" id="2606216"/>
    <lineage>
        <taxon>Bacteria</taxon>
        <taxon>Pseudomonadati</taxon>
        <taxon>Pseudomonadota</taxon>
        <taxon>Alphaproteobacteria</taxon>
        <taxon>Sneathiellales</taxon>
        <taxon>Sneathiellaceae</taxon>
        <taxon>Sneathiella</taxon>
    </lineage>
</organism>
<sequence length="282" mass="31262">MSELPANVIDKIIKEYFATAMQEVREIVKDGVGGPNPGIDVAQELIGTDKFLKSLKLELASRNFQLGTIGIAEGATENSGYLFPKKGTDSFDDLCEGILRAKIEQSRIYAAMLSGDYDQIEPKDVLFKAPAYGTYEQKANFVGSEITVGELVDKFIKLKSGSNEWVKKTAADNIRVLNWFKLLVGPDLSISSITKGNVEKFRNLMMRVPSSFEKKKDYAGMNVLQAAEALVEGNQISPKTSDKYFKTLKGFLNWCVEEEYLPSALSEENCLMVICSSTSFRA</sequence>
<evidence type="ECO:0000256" key="1">
    <source>
        <dbReference type="ARBA" id="ARBA00023125"/>
    </source>
</evidence>
<comment type="caution">
    <text evidence="2">The sequence shown here is derived from an EMBL/GenBank/DDBJ whole genome shotgun (WGS) entry which is preliminary data.</text>
</comment>
<dbReference type="RefSeq" id="WP_161314569.1">
    <property type="nucleotide sequence ID" value="NZ_WTUW01000001.1"/>
</dbReference>
<dbReference type="Proteomes" id="UP000476030">
    <property type="component" value="Unassembled WGS sequence"/>
</dbReference>
<name>A0A6L8W6B1_9PROT</name>
<keyword evidence="1" id="KW-0238">DNA-binding</keyword>
<dbReference type="SUPFAM" id="SSF56349">
    <property type="entry name" value="DNA breaking-rejoining enzymes"/>
    <property type="match status" value="1"/>
</dbReference>
<evidence type="ECO:0000313" key="2">
    <source>
        <dbReference type="EMBL" id="MZR30033.1"/>
    </source>
</evidence>
<dbReference type="InterPro" id="IPR010998">
    <property type="entry name" value="Integrase_recombinase_N"/>
</dbReference>
<accession>A0A6L8W6B1</accession>
<reference evidence="2 3" key="1">
    <citation type="submission" date="2019-12" db="EMBL/GenBank/DDBJ databases">
        <title>Snethiella sp. nov. sp. isolated from sea sand.</title>
        <authorList>
            <person name="Kim J."/>
            <person name="Jeong S.E."/>
            <person name="Jung H.S."/>
            <person name="Jeon C.O."/>
        </authorList>
    </citation>
    <scope>NUCLEOTIDE SEQUENCE [LARGE SCALE GENOMIC DNA]</scope>
    <source>
        <strain evidence="2 3">DP05</strain>
    </source>
</reference>
<dbReference type="GO" id="GO:0003677">
    <property type="term" value="F:DNA binding"/>
    <property type="evidence" value="ECO:0007669"/>
    <property type="project" value="UniProtKB-KW"/>
</dbReference>
<dbReference type="Gene3D" id="1.10.150.130">
    <property type="match status" value="1"/>
</dbReference>
<protein>
    <submittedName>
        <fullName evidence="2">Uncharacterized protein</fullName>
    </submittedName>
</protein>
<gene>
    <name evidence="2" type="ORF">GQE98_05220</name>
</gene>
<keyword evidence="3" id="KW-1185">Reference proteome</keyword>
<dbReference type="EMBL" id="WTUW01000001">
    <property type="protein sequence ID" value="MZR30033.1"/>
    <property type="molecule type" value="Genomic_DNA"/>
</dbReference>
<proteinExistence type="predicted"/>
<evidence type="ECO:0000313" key="3">
    <source>
        <dbReference type="Proteomes" id="UP000476030"/>
    </source>
</evidence>